<dbReference type="PROSITE" id="PS51257">
    <property type="entry name" value="PROKAR_LIPOPROTEIN"/>
    <property type="match status" value="1"/>
</dbReference>
<reference evidence="2 3" key="1">
    <citation type="journal article" date="2020" name="Biotechnol. Biofuels">
        <title>New insights from the biogas microbiome by comprehensive genome-resolved metagenomics of nearly 1600 species originating from multiple anaerobic digesters.</title>
        <authorList>
            <person name="Campanaro S."/>
            <person name="Treu L."/>
            <person name="Rodriguez-R L.M."/>
            <person name="Kovalovszki A."/>
            <person name="Ziels R.M."/>
            <person name="Maus I."/>
            <person name="Zhu X."/>
            <person name="Kougias P.G."/>
            <person name="Basile A."/>
            <person name="Luo G."/>
            <person name="Schluter A."/>
            <person name="Konstantinidis K.T."/>
            <person name="Angelidaki I."/>
        </authorList>
    </citation>
    <scope>NUCLEOTIDE SEQUENCE [LARGE SCALE GENOMIC DNA]</scope>
    <source>
        <strain evidence="2">AS27yjCOA_65</strain>
    </source>
</reference>
<dbReference type="Proteomes" id="UP000524246">
    <property type="component" value="Unassembled WGS sequence"/>
</dbReference>
<keyword evidence="1" id="KW-0732">Signal</keyword>
<evidence type="ECO:0008006" key="4">
    <source>
        <dbReference type="Google" id="ProtNLM"/>
    </source>
</evidence>
<feature type="signal peptide" evidence="1">
    <location>
        <begin position="1"/>
        <end position="20"/>
    </location>
</feature>
<dbReference type="EMBL" id="JAAZON010000060">
    <property type="protein sequence ID" value="NMC61849.1"/>
    <property type="molecule type" value="Genomic_DNA"/>
</dbReference>
<accession>A0A7X9FPJ5</accession>
<organism evidence="2 3">
    <name type="scientific">SAR324 cluster bacterium</name>
    <dbReference type="NCBI Taxonomy" id="2024889"/>
    <lineage>
        <taxon>Bacteria</taxon>
        <taxon>Deltaproteobacteria</taxon>
        <taxon>SAR324 cluster</taxon>
    </lineage>
</organism>
<evidence type="ECO:0000256" key="1">
    <source>
        <dbReference type="SAM" id="SignalP"/>
    </source>
</evidence>
<name>A0A7X9FPJ5_9DELT</name>
<sequence length="127" mass="13642">MITKSEAIFISMFGALLVCACAPTPTSPPVIPSLEFSKRLKEEMSRKDSYQNGAQIAAAGSTVSIRPMIEAEIQDDRRAKLRMASADSDAVNSFGSNLETAKDAQTGIAQGAQGYIMHESQNSLTRD</sequence>
<proteinExistence type="predicted"/>
<evidence type="ECO:0000313" key="3">
    <source>
        <dbReference type="Proteomes" id="UP000524246"/>
    </source>
</evidence>
<protein>
    <recommendedName>
        <fullName evidence="4">DUF4398 domain-containing protein</fullName>
    </recommendedName>
</protein>
<evidence type="ECO:0000313" key="2">
    <source>
        <dbReference type="EMBL" id="NMC61849.1"/>
    </source>
</evidence>
<comment type="caution">
    <text evidence="2">The sequence shown here is derived from an EMBL/GenBank/DDBJ whole genome shotgun (WGS) entry which is preliminary data.</text>
</comment>
<feature type="non-terminal residue" evidence="2">
    <location>
        <position position="127"/>
    </location>
</feature>
<feature type="chain" id="PRO_5031147883" description="DUF4398 domain-containing protein" evidence="1">
    <location>
        <begin position="21"/>
        <end position="127"/>
    </location>
</feature>
<gene>
    <name evidence="2" type="ORF">GYA55_01635</name>
</gene>
<dbReference type="AlphaFoldDB" id="A0A7X9FPJ5"/>